<accession>A0AAD5LS93</accession>
<organism evidence="1 2">
    <name type="scientific">Parelaphostrongylus tenuis</name>
    <name type="common">Meningeal worm</name>
    <dbReference type="NCBI Taxonomy" id="148309"/>
    <lineage>
        <taxon>Eukaryota</taxon>
        <taxon>Metazoa</taxon>
        <taxon>Ecdysozoa</taxon>
        <taxon>Nematoda</taxon>
        <taxon>Chromadorea</taxon>
        <taxon>Rhabditida</taxon>
        <taxon>Rhabditina</taxon>
        <taxon>Rhabditomorpha</taxon>
        <taxon>Strongyloidea</taxon>
        <taxon>Metastrongylidae</taxon>
        <taxon>Parelaphostrongylus</taxon>
    </lineage>
</organism>
<name>A0AAD5LS93_PARTN</name>
<dbReference type="Proteomes" id="UP001196413">
    <property type="component" value="Unassembled WGS sequence"/>
</dbReference>
<dbReference type="AlphaFoldDB" id="A0AAD5LS93"/>
<comment type="caution">
    <text evidence="1">The sequence shown here is derived from an EMBL/GenBank/DDBJ whole genome shotgun (WGS) entry which is preliminary data.</text>
</comment>
<evidence type="ECO:0000313" key="1">
    <source>
        <dbReference type="EMBL" id="KAJ1345857.1"/>
    </source>
</evidence>
<evidence type="ECO:0000313" key="2">
    <source>
        <dbReference type="Proteomes" id="UP001196413"/>
    </source>
</evidence>
<keyword evidence="2" id="KW-1185">Reference proteome</keyword>
<gene>
    <name evidence="1" type="ORF">KIN20_000483</name>
</gene>
<sequence length="81" mass="9046">MTILQIIAKVRKTSFFIPSAERFVVSALKTVGLIGETTGFLSHQLQVEMIKFIPAPLRDILITKYTTALRQAALKKKAKSQ</sequence>
<protein>
    <submittedName>
        <fullName evidence="1">Uncharacterized protein</fullName>
    </submittedName>
</protein>
<proteinExistence type="predicted"/>
<dbReference type="EMBL" id="JAHQIW010000077">
    <property type="protein sequence ID" value="KAJ1345857.1"/>
    <property type="molecule type" value="Genomic_DNA"/>
</dbReference>
<reference evidence="1" key="1">
    <citation type="submission" date="2021-06" db="EMBL/GenBank/DDBJ databases">
        <title>Parelaphostrongylus tenuis whole genome reference sequence.</title>
        <authorList>
            <person name="Garwood T.J."/>
            <person name="Larsen P.A."/>
            <person name="Fountain-Jones N.M."/>
            <person name="Garbe J.R."/>
            <person name="Macchietto M.G."/>
            <person name="Kania S.A."/>
            <person name="Gerhold R.W."/>
            <person name="Richards J.E."/>
            <person name="Wolf T.M."/>
        </authorList>
    </citation>
    <scope>NUCLEOTIDE SEQUENCE</scope>
    <source>
        <strain evidence="1">MNPRO001-30</strain>
        <tissue evidence="1">Meninges</tissue>
    </source>
</reference>